<evidence type="ECO:0000313" key="3">
    <source>
        <dbReference type="Proteomes" id="UP001626549"/>
    </source>
</evidence>
<dbReference type="Gene3D" id="3.30.300.130">
    <property type="entry name" value="Fe-S cluster assembly (FSCA)"/>
    <property type="match status" value="1"/>
</dbReference>
<dbReference type="PANTHER" id="PTHR42831">
    <property type="entry name" value="FE-S PROTEIN MATURATION AUXILIARY FACTOR YITW"/>
    <property type="match status" value="1"/>
</dbReference>
<dbReference type="InterPro" id="IPR052339">
    <property type="entry name" value="Fe-S_Maturation_MIP18"/>
</dbReference>
<dbReference type="SUPFAM" id="SSF117916">
    <property type="entry name" value="Fe-S cluster assembly (FSCA) domain-like"/>
    <property type="match status" value="1"/>
</dbReference>
<evidence type="ECO:0000313" key="2">
    <source>
        <dbReference type="EMBL" id="WOJ97811.1"/>
    </source>
</evidence>
<proteinExistence type="predicted"/>
<dbReference type="RefSeq" id="WP_407328845.1">
    <property type="nucleotide sequence ID" value="NZ_CP136865.1"/>
</dbReference>
<evidence type="ECO:0000259" key="1">
    <source>
        <dbReference type="Pfam" id="PF01883"/>
    </source>
</evidence>
<feature type="domain" description="MIP18 family-like" evidence="1">
    <location>
        <begin position="82"/>
        <end position="156"/>
    </location>
</feature>
<organism evidence="2 3">
    <name type="scientific">Congregibacter brevis</name>
    <dbReference type="NCBI Taxonomy" id="3081201"/>
    <lineage>
        <taxon>Bacteria</taxon>
        <taxon>Pseudomonadati</taxon>
        <taxon>Pseudomonadota</taxon>
        <taxon>Gammaproteobacteria</taxon>
        <taxon>Cellvibrionales</taxon>
        <taxon>Halieaceae</taxon>
        <taxon>Congregibacter</taxon>
    </lineage>
</organism>
<keyword evidence="3" id="KW-1185">Reference proteome</keyword>
<accession>A0ABZ0IEB7</accession>
<sequence length="180" mass="19614">MSSQERTLLTVRREVQGRLVPVGDPVTVPADSFVTLTQSLGGNYTIVHNGNMVRIDGTDADALGLEGLSLSFEPPGDGKISEAQVWEALHTVFDPEIPVDLVNLGLIYSVKIDQGSRRIAVAMTLTAPGCGMGPVLVGDVEHRLRMVPFVDDVDVELIFDPPWSRDMMSEEAQLETGMFY</sequence>
<protein>
    <submittedName>
        <fullName evidence="2">Fe-S cluster assembly protein SufT</fullName>
    </submittedName>
</protein>
<dbReference type="EMBL" id="CP136865">
    <property type="protein sequence ID" value="WOJ97811.1"/>
    <property type="molecule type" value="Genomic_DNA"/>
</dbReference>
<reference evidence="2 3" key="1">
    <citation type="submission" date="2023-10" db="EMBL/GenBank/DDBJ databases">
        <title>Two novel species belonging to the OM43/NOR5 clade.</title>
        <authorList>
            <person name="Park M."/>
        </authorList>
    </citation>
    <scope>NUCLEOTIDE SEQUENCE [LARGE SCALE GENOMIC DNA]</scope>
    <source>
        <strain evidence="2 3">IMCC45268</strain>
    </source>
</reference>
<dbReference type="InterPro" id="IPR034904">
    <property type="entry name" value="FSCA_dom_sf"/>
</dbReference>
<gene>
    <name evidence="2" type="primary">sufT</name>
    <name evidence="2" type="ORF">R0137_04360</name>
</gene>
<dbReference type="InterPro" id="IPR017776">
    <property type="entry name" value="FeS_assembly_SufT_put"/>
</dbReference>
<dbReference type="Pfam" id="PF01883">
    <property type="entry name" value="FeS_assembly_P"/>
    <property type="match status" value="1"/>
</dbReference>
<dbReference type="Proteomes" id="UP001626549">
    <property type="component" value="Chromosome"/>
</dbReference>
<dbReference type="PANTHER" id="PTHR42831:SF1">
    <property type="entry name" value="FE-S PROTEIN MATURATION AUXILIARY FACTOR YITW"/>
    <property type="match status" value="1"/>
</dbReference>
<name>A0ABZ0IEB7_9GAMM</name>
<dbReference type="InterPro" id="IPR002744">
    <property type="entry name" value="MIP18-like"/>
</dbReference>
<dbReference type="NCBIfam" id="TIGR03406">
    <property type="entry name" value="FeS_long_SufT"/>
    <property type="match status" value="1"/>
</dbReference>